<name>A0A9P6E2D9_9AGAM</name>
<dbReference type="EMBL" id="MU128914">
    <property type="protein sequence ID" value="KAF9520105.1"/>
    <property type="molecule type" value="Genomic_DNA"/>
</dbReference>
<protein>
    <submittedName>
        <fullName evidence="1">Uncharacterized protein</fullName>
    </submittedName>
</protein>
<organism evidence="1 2">
    <name type="scientific">Hydnum rufescens UP504</name>
    <dbReference type="NCBI Taxonomy" id="1448309"/>
    <lineage>
        <taxon>Eukaryota</taxon>
        <taxon>Fungi</taxon>
        <taxon>Dikarya</taxon>
        <taxon>Basidiomycota</taxon>
        <taxon>Agaricomycotina</taxon>
        <taxon>Agaricomycetes</taxon>
        <taxon>Cantharellales</taxon>
        <taxon>Hydnaceae</taxon>
        <taxon>Hydnum</taxon>
    </lineage>
</organism>
<reference evidence="1" key="1">
    <citation type="journal article" date="2020" name="Nat. Commun.">
        <title>Large-scale genome sequencing of mycorrhizal fungi provides insights into the early evolution of symbiotic traits.</title>
        <authorList>
            <person name="Miyauchi S."/>
            <person name="Kiss E."/>
            <person name="Kuo A."/>
            <person name="Drula E."/>
            <person name="Kohler A."/>
            <person name="Sanchez-Garcia M."/>
            <person name="Morin E."/>
            <person name="Andreopoulos B."/>
            <person name="Barry K.W."/>
            <person name="Bonito G."/>
            <person name="Buee M."/>
            <person name="Carver A."/>
            <person name="Chen C."/>
            <person name="Cichocki N."/>
            <person name="Clum A."/>
            <person name="Culley D."/>
            <person name="Crous P.W."/>
            <person name="Fauchery L."/>
            <person name="Girlanda M."/>
            <person name="Hayes R.D."/>
            <person name="Keri Z."/>
            <person name="LaButti K."/>
            <person name="Lipzen A."/>
            <person name="Lombard V."/>
            <person name="Magnuson J."/>
            <person name="Maillard F."/>
            <person name="Murat C."/>
            <person name="Nolan M."/>
            <person name="Ohm R.A."/>
            <person name="Pangilinan J."/>
            <person name="Pereira M.F."/>
            <person name="Perotto S."/>
            <person name="Peter M."/>
            <person name="Pfister S."/>
            <person name="Riley R."/>
            <person name="Sitrit Y."/>
            <person name="Stielow J.B."/>
            <person name="Szollosi G."/>
            <person name="Zifcakova L."/>
            <person name="Stursova M."/>
            <person name="Spatafora J.W."/>
            <person name="Tedersoo L."/>
            <person name="Vaario L.M."/>
            <person name="Yamada A."/>
            <person name="Yan M."/>
            <person name="Wang P."/>
            <person name="Xu J."/>
            <person name="Bruns T."/>
            <person name="Baldrian P."/>
            <person name="Vilgalys R."/>
            <person name="Dunand C."/>
            <person name="Henrissat B."/>
            <person name="Grigoriev I.V."/>
            <person name="Hibbett D."/>
            <person name="Nagy L.G."/>
            <person name="Martin F.M."/>
        </authorList>
    </citation>
    <scope>NUCLEOTIDE SEQUENCE</scope>
    <source>
        <strain evidence="1">UP504</strain>
    </source>
</reference>
<comment type="caution">
    <text evidence="1">The sequence shown here is derived from an EMBL/GenBank/DDBJ whole genome shotgun (WGS) entry which is preliminary data.</text>
</comment>
<dbReference type="Proteomes" id="UP000886523">
    <property type="component" value="Unassembled WGS sequence"/>
</dbReference>
<dbReference type="AlphaFoldDB" id="A0A9P6E2D9"/>
<keyword evidence="2" id="KW-1185">Reference proteome</keyword>
<evidence type="ECO:0000313" key="2">
    <source>
        <dbReference type="Proteomes" id="UP000886523"/>
    </source>
</evidence>
<evidence type="ECO:0000313" key="1">
    <source>
        <dbReference type="EMBL" id="KAF9520105.1"/>
    </source>
</evidence>
<gene>
    <name evidence="1" type="ORF">BS47DRAFT_1387717</name>
</gene>
<sequence>MQLVLSRLDDVDIDIEPSCTCHVHHDAGRSQTTMIPQFRDREGREWAAPCAPASLADAFREEITRPPRPFSLSSYFSRTKLGLGQFTASVTTLHPRSYHSEEPHSWKLRPDRASYDRGIYSRHSDLPASSHRCDYGVHGDRHRAGLVHSLTASIKLPLSP</sequence>
<proteinExistence type="predicted"/>
<accession>A0A9P6E2D9</accession>